<evidence type="ECO:0000313" key="2">
    <source>
        <dbReference type="EMBL" id="QQB14838.1"/>
    </source>
</evidence>
<dbReference type="RefSeq" id="WP_198499885.1">
    <property type="nucleotide sequence ID" value="NZ_CP065989.1"/>
</dbReference>
<proteinExistence type="predicted"/>
<feature type="region of interest" description="Disordered" evidence="1">
    <location>
        <begin position="1"/>
        <end position="81"/>
    </location>
</feature>
<accession>A0A7T4A045</accession>
<protein>
    <submittedName>
        <fullName evidence="2">Uncharacterized protein</fullName>
    </submittedName>
</protein>
<name>A0A7T4A045_9MICO</name>
<evidence type="ECO:0000256" key="1">
    <source>
        <dbReference type="SAM" id="MobiDB-lite"/>
    </source>
</evidence>
<sequence length="81" mass="8000">MNDSGTGDIPIIGTPASGIPVTPPGPDGPAPYRASDSGSGSLGGSGNGHTTTGGAGERSYAIPTGFPSVPFGQRRHPGRRR</sequence>
<evidence type="ECO:0000313" key="3">
    <source>
        <dbReference type="Proteomes" id="UP000595374"/>
    </source>
</evidence>
<dbReference type="Proteomes" id="UP000595374">
    <property type="component" value="Chromosome"/>
</dbReference>
<feature type="compositionally biased region" description="Gly residues" evidence="1">
    <location>
        <begin position="40"/>
        <end position="56"/>
    </location>
</feature>
<dbReference type="EMBL" id="CP065989">
    <property type="protein sequence ID" value="QQB14838.1"/>
    <property type="molecule type" value="Genomic_DNA"/>
</dbReference>
<reference evidence="2 3" key="1">
    <citation type="submission" date="2020-12" db="EMBL/GenBank/DDBJ databases">
        <title>FDA dAtabase for Regulatory Grade micrObial Sequences (FDA-ARGOS): Supporting development and validation of Infectious Disease Dx tests.</title>
        <authorList>
            <person name="Sproer C."/>
            <person name="Gronow S."/>
            <person name="Severitt S."/>
            <person name="Schroder I."/>
            <person name="Tallon L."/>
            <person name="Sadzewicz L."/>
            <person name="Zhao X."/>
            <person name="Boylan J."/>
            <person name="Ott S."/>
            <person name="Bowen H."/>
            <person name="Vavikolanu K."/>
            <person name="Mehta A."/>
            <person name="Aluvathingal J."/>
            <person name="Nadendla S."/>
            <person name="Lowell S."/>
            <person name="Myers T."/>
            <person name="Yan Y."/>
            <person name="Sichtig H."/>
        </authorList>
    </citation>
    <scope>NUCLEOTIDE SEQUENCE [LARGE SCALE GENOMIC DNA]</scope>
    <source>
        <strain evidence="2 3">FDAARGOS_990</strain>
    </source>
</reference>
<gene>
    <name evidence="2" type="ORF">I6H47_02335</name>
</gene>
<organism evidence="2 3">
    <name type="scientific">Brevibacterium casei</name>
    <dbReference type="NCBI Taxonomy" id="33889"/>
    <lineage>
        <taxon>Bacteria</taxon>
        <taxon>Bacillati</taxon>
        <taxon>Actinomycetota</taxon>
        <taxon>Actinomycetes</taxon>
        <taxon>Micrococcales</taxon>
        <taxon>Brevibacteriaceae</taxon>
        <taxon>Brevibacterium</taxon>
    </lineage>
</organism>
<dbReference type="AlphaFoldDB" id="A0A7T4A045"/>